<sequence>MVELLDFGADHSVANGTGQTPLHMAYSYGYFWVARLLVERGADPQAENSGGYPAVKGIDGDTEPLTALDALLDSTTDGQVAESMNMLKAMDEAGTLGELDKVKVVQGMMQMNKKHKDTKLWTSERKDAMRAVIMKMN</sequence>
<organism evidence="2">
    <name type="scientific">Phaeomonas parva</name>
    <dbReference type="NCBI Taxonomy" id="124430"/>
    <lineage>
        <taxon>Eukaryota</taxon>
        <taxon>Sar</taxon>
        <taxon>Stramenopiles</taxon>
        <taxon>Ochrophyta</taxon>
        <taxon>Pinguiophyceae</taxon>
        <taxon>Pinguiochrysidales</taxon>
        <taxon>Pinguiochrysidaceae</taxon>
        <taxon>Phaeomonas</taxon>
    </lineage>
</organism>
<dbReference type="AlphaFoldDB" id="A0A7S1U088"/>
<gene>
    <name evidence="2" type="ORF">PPAR1163_LOCUS10742</name>
</gene>
<feature type="repeat" description="ANK" evidence="1">
    <location>
        <begin position="17"/>
        <end position="49"/>
    </location>
</feature>
<name>A0A7S1U088_9STRA</name>
<dbReference type="EMBL" id="HBGJ01016739">
    <property type="protein sequence ID" value="CAD9252378.1"/>
    <property type="molecule type" value="Transcribed_RNA"/>
</dbReference>
<dbReference type="Gene3D" id="1.25.40.20">
    <property type="entry name" value="Ankyrin repeat-containing domain"/>
    <property type="match status" value="1"/>
</dbReference>
<reference evidence="2" key="1">
    <citation type="submission" date="2021-01" db="EMBL/GenBank/DDBJ databases">
        <authorList>
            <person name="Corre E."/>
            <person name="Pelletier E."/>
            <person name="Niang G."/>
            <person name="Scheremetjew M."/>
            <person name="Finn R."/>
            <person name="Kale V."/>
            <person name="Holt S."/>
            <person name="Cochrane G."/>
            <person name="Meng A."/>
            <person name="Brown T."/>
            <person name="Cohen L."/>
        </authorList>
    </citation>
    <scope>NUCLEOTIDE SEQUENCE</scope>
    <source>
        <strain evidence="2">CCMP2877</strain>
    </source>
</reference>
<dbReference type="PROSITE" id="PS50297">
    <property type="entry name" value="ANK_REP_REGION"/>
    <property type="match status" value="1"/>
</dbReference>
<proteinExistence type="predicted"/>
<dbReference type="InterPro" id="IPR036770">
    <property type="entry name" value="Ankyrin_rpt-contain_sf"/>
</dbReference>
<evidence type="ECO:0000256" key="1">
    <source>
        <dbReference type="PROSITE-ProRule" id="PRU00023"/>
    </source>
</evidence>
<dbReference type="PROSITE" id="PS50088">
    <property type="entry name" value="ANK_REPEAT"/>
    <property type="match status" value="1"/>
</dbReference>
<dbReference type="InterPro" id="IPR002110">
    <property type="entry name" value="Ankyrin_rpt"/>
</dbReference>
<keyword evidence="1" id="KW-0040">ANK repeat</keyword>
<protein>
    <submittedName>
        <fullName evidence="2">Uncharacterized protein</fullName>
    </submittedName>
</protein>
<dbReference type="SUPFAM" id="SSF48403">
    <property type="entry name" value="Ankyrin repeat"/>
    <property type="match status" value="1"/>
</dbReference>
<dbReference type="Pfam" id="PF13606">
    <property type="entry name" value="Ank_3"/>
    <property type="match status" value="1"/>
</dbReference>
<accession>A0A7S1U088</accession>
<evidence type="ECO:0000313" key="2">
    <source>
        <dbReference type="EMBL" id="CAD9252378.1"/>
    </source>
</evidence>